<reference evidence="1 2" key="1">
    <citation type="journal article" date="2014" name="Antonie Van Leeuwenhoek">
        <title>Hyphomonas beringensis sp. nov. and Hyphomonas chukchiensis sp. nov., isolated from surface seawater of the Bering Sea and Chukchi Sea.</title>
        <authorList>
            <person name="Li C."/>
            <person name="Lai Q."/>
            <person name="Li G."/>
            <person name="Dong C."/>
            <person name="Wang J."/>
            <person name="Liao Y."/>
            <person name="Shao Z."/>
        </authorList>
    </citation>
    <scope>NUCLEOTIDE SEQUENCE [LARGE SCALE GENOMIC DNA]</scope>
    <source>
        <strain evidence="1 2">25B14_1</strain>
    </source>
</reference>
<sequence>MAELIAAHRKQALLDERMSANEARSYEVAFVHDEADSALAG</sequence>
<dbReference type="EMBL" id="AWFF01000058">
    <property type="protein sequence ID" value="KCZ53197.1"/>
    <property type="molecule type" value="Genomic_DNA"/>
</dbReference>
<proteinExistence type="predicted"/>
<evidence type="ECO:0000313" key="1">
    <source>
        <dbReference type="EMBL" id="KCZ53197.1"/>
    </source>
</evidence>
<comment type="caution">
    <text evidence="1">The sequence shown here is derived from an EMBL/GenBank/DDBJ whole genome shotgun (WGS) entry which is preliminary data.</text>
</comment>
<protein>
    <submittedName>
        <fullName evidence="1">Uncharacterized protein</fullName>
    </submittedName>
</protein>
<dbReference type="Proteomes" id="UP000027037">
    <property type="component" value="Unassembled WGS sequence"/>
</dbReference>
<evidence type="ECO:0000313" key="2">
    <source>
        <dbReference type="Proteomes" id="UP000027037"/>
    </source>
</evidence>
<name>A0A062U4K0_9PROT</name>
<dbReference type="STRING" id="1280946.HY29_17435"/>
<gene>
    <name evidence="1" type="ORF">HY29_17435</name>
</gene>
<organism evidence="1 2">
    <name type="scientific">Hyphomonas beringensis</name>
    <dbReference type="NCBI Taxonomy" id="1280946"/>
    <lineage>
        <taxon>Bacteria</taxon>
        <taxon>Pseudomonadati</taxon>
        <taxon>Pseudomonadota</taxon>
        <taxon>Alphaproteobacteria</taxon>
        <taxon>Hyphomonadales</taxon>
        <taxon>Hyphomonadaceae</taxon>
        <taxon>Hyphomonas</taxon>
    </lineage>
</organism>
<keyword evidence="2" id="KW-1185">Reference proteome</keyword>
<dbReference type="PATRIC" id="fig|1280946.3.peg.2768"/>
<accession>A0A062U4K0</accession>
<dbReference type="AlphaFoldDB" id="A0A062U4K0"/>